<feature type="transmembrane region" description="Helical" evidence="1">
    <location>
        <begin position="203"/>
        <end position="228"/>
    </location>
</feature>
<keyword evidence="1" id="KW-1133">Transmembrane helix</keyword>
<dbReference type="EMBL" id="JANQDX010000017">
    <property type="protein sequence ID" value="KAL0907667.1"/>
    <property type="molecule type" value="Genomic_DNA"/>
</dbReference>
<name>A0ABD0U5K0_DENTH</name>
<organism evidence="2 3">
    <name type="scientific">Dendrobium thyrsiflorum</name>
    <name type="common">Pinecone-like raceme dendrobium</name>
    <name type="synonym">Orchid</name>
    <dbReference type="NCBI Taxonomy" id="117978"/>
    <lineage>
        <taxon>Eukaryota</taxon>
        <taxon>Viridiplantae</taxon>
        <taxon>Streptophyta</taxon>
        <taxon>Embryophyta</taxon>
        <taxon>Tracheophyta</taxon>
        <taxon>Spermatophyta</taxon>
        <taxon>Magnoliopsida</taxon>
        <taxon>Liliopsida</taxon>
        <taxon>Asparagales</taxon>
        <taxon>Orchidaceae</taxon>
        <taxon>Epidendroideae</taxon>
        <taxon>Malaxideae</taxon>
        <taxon>Dendrobiinae</taxon>
        <taxon>Dendrobium</taxon>
    </lineage>
</organism>
<dbReference type="AlphaFoldDB" id="A0ABD0U5K0"/>
<accession>A0ABD0U5K0</accession>
<comment type="caution">
    <text evidence="2">The sequence shown here is derived from an EMBL/GenBank/DDBJ whole genome shotgun (WGS) entry which is preliminary data.</text>
</comment>
<keyword evidence="1" id="KW-0472">Membrane</keyword>
<evidence type="ECO:0000313" key="2">
    <source>
        <dbReference type="EMBL" id="KAL0907667.1"/>
    </source>
</evidence>
<evidence type="ECO:0000256" key="1">
    <source>
        <dbReference type="SAM" id="Phobius"/>
    </source>
</evidence>
<proteinExistence type="predicted"/>
<dbReference type="Proteomes" id="UP001552299">
    <property type="component" value="Unassembled WGS sequence"/>
</dbReference>
<protein>
    <submittedName>
        <fullName evidence="2">Uncharacterized protein</fullName>
    </submittedName>
</protein>
<reference evidence="2 3" key="1">
    <citation type="journal article" date="2024" name="Plant Biotechnol. J.">
        <title>Dendrobium thyrsiflorum genome and its molecular insights into genes involved in important horticultural traits.</title>
        <authorList>
            <person name="Chen B."/>
            <person name="Wang J.Y."/>
            <person name="Zheng P.J."/>
            <person name="Li K.L."/>
            <person name="Liang Y.M."/>
            <person name="Chen X.F."/>
            <person name="Zhang C."/>
            <person name="Zhao X."/>
            <person name="He X."/>
            <person name="Zhang G.Q."/>
            <person name="Liu Z.J."/>
            <person name="Xu Q."/>
        </authorList>
    </citation>
    <scope>NUCLEOTIDE SEQUENCE [LARGE SCALE GENOMIC DNA]</scope>
    <source>
        <strain evidence="2">GZMU011</strain>
    </source>
</reference>
<sequence>MKLCSGDIFPAVQVCASSLVSLSSSSNSFESHLVQIPVHKFKFKLEFTSPLYTVQVQFALNPFNVQFELIVQVFMLTSPLRNFGSLPVSPPFRGKSEKLAFPSSPRERFSSTLFWTWIEEPTSLFISHMQNVVKLPENLLDHLKSCTANTFHVMFMKAPKRARETKAVEPIAKPFPMVAVVFPLELLMDLRTILYLSVYFPLFITRACLLLMLLVLFLVFLVGAMVTAPKGRQSTKKKLSIKWFVVEQMSTVKDVEGSIGVEYWEVMVVVARSSSGVRQTCFLTMHDRPCAAIVTHPSVRQTSKSESLVTTPIDQNAQSGNQEVAVGRMVLKRIKD</sequence>
<gene>
    <name evidence="2" type="ORF">M5K25_022090</name>
</gene>
<keyword evidence="3" id="KW-1185">Reference proteome</keyword>
<evidence type="ECO:0000313" key="3">
    <source>
        <dbReference type="Proteomes" id="UP001552299"/>
    </source>
</evidence>
<keyword evidence="1" id="KW-0812">Transmembrane</keyword>